<dbReference type="InterPro" id="IPR001054">
    <property type="entry name" value="A/G_cyclase"/>
</dbReference>
<dbReference type="SMART" id="SM00044">
    <property type="entry name" value="CYCc"/>
    <property type="match status" value="1"/>
</dbReference>
<dbReference type="OrthoDB" id="9789782at2"/>
<keyword evidence="1" id="KW-0472">Membrane</keyword>
<dbReference type="InterPro" id="IPR050697">
    <property type="entry name" value="Adenylyl/Guanylyl_Cyclase_3/4"/>
</dbReference>
<proteinExistence type="predicted"/>
<sequence>MRWSKPLRVHLSVLVVALLLCTATPIIWMAFSQGRQAAILAGEKHMHEMSLRLIEGYRNALEGGREAVALASAVPQLGAAPPRDLEAKQQFFLEALRSVPNATSVYAGYPDGSYLQVINAERDYVRQSLAAPAGTVFAVRMLAHGRDASIVSTLRFLDGEARPIGERAFEQTAFDPRQRPWYQAAVRSQEPVSVGPYVAGTLRVPTLTLASAMKANPQIVVGVNIHLQTVSRLLDAREISPRARSYIIGSDNALVAHSDPAVMSRILGTWSGSRTADMHGLDASLDVVARLRKDPAYAGGGLAETDFAGERYLVQIAPVSVAGLFKGSSVAIVVPLQDLVAQANRLLARNLMIAAGLLVAGAAGSVMLSRVISRTLYRLADEARRIGDLNFIGKGAPHSWISEINTLAGALAASRHAISQFALYVPREVVRRIVNPKGEAVVNATRQEVTVLFTDIRDFTTISEQHSPEDVVDILSAYFELLNTIAEEHAGTVVQYLGDSLFVMWNAPVPDPRHAENGCHCALAMKAAVDRLNEANHQTGRPKLFTRFGLHTGPAVVGSFGAVSRQQYTAMGDTINVASRLEGLNKEFNTSILAGGAVHDAVSDVFDFRAIGLVPVKGRSEKVDLWELMGERRG</sequence>
<dbReference type="AlphaFoldDB" id="A0A0L8BGY9"/>
<dbReference type="Gene3D" id="3.30.70.1230">
    <property type="entry name" value="Nucleotide cyclase"/>
    <property type="match status" value="1"/>
</dbReference>
<dbReference type="Pfam" id="PF00211">
    <property type="entry name" value="Guanylate_cyc"/>
    <property type="match status" value="1"/>
</dbReference>
<reference evidence="4" key="1">
    <citation type="submission" date="2015-07" db="EMBL/GenBank/DDBJ databases">
        <title>Whole genome sequence of an Ensifer adhaerens strain isolated from a cave pool in the Wind Cave National Park.</title>
        <authorList>
            <person name="Eng W.W.H."/>
            <person name="Gan H.M."/>
            <person name="Barton H.A."/>
            <person name="Savka M.A."/>
        </authorList>
    </citation>
    <scope>NUCLEOTIDE SEQUENCE [LARGE SCALE GENOMIC DNA]</scope>
    <source>
        <strain evidence="4">SD006</strain>
    </source>
</reference>
<dbReference type="SUPFAM" id="SSF55073">
    <property type="entry name" value="Nucleotide cyclase"/>
    <property type="match status" value="1"/>
</dbReference>
<evidence type="ECO:0000259" key="2">
    <source>
        <dbReference type="PROSITE" id="PS50125"/>
    </source>
</evidence>
<dbReference type="Gene3D" id="3.30.450.20">
    <property type="entry name" value="PAS domain"/>
    <property type="match status" value="2"/>
</dbReference>
<dbReference type="GO" id="GO:0009190">
    <property type="term" value="P:cyclic nucleotide biosynthetic process"/>
    <property type="evidence" value="ECO:0007669"/>
    <property type="project" value="InterPro"/>
</dbReference>
<feature type="transmembrane region" description="Helical" evidence="1">
    <location>
        <begin position="346"/>
        <end position="368"/>
    </location>
</feature>
<dbReference type="Proteomes" id="UP000037425">
    <property type="component" value="Unassembled WGS sequence"/>
</dbReference>
<evidence type="ECO:0000313" key="4">
    <source>
        <dbReference type="Proteomes" id="UP000037425"/>
    </source>
</evidence>
<dbReference type="RefSeq" id="WP_053252268.1">
    <property type="nucleotide sequence ID" value="NZ_LGAP01000031.1"/>
</dbReference>
<dbReference type="PATRIC" id="fig|106592.7.peg.4934"/>
<comment type="caution">
    <text evidence="3">The sequence shown here is derived from an EMBL/GenBank/DDBJ whole genome shotgun (WGS) entry which is preliminary data.</text>
</comment>
<name>A0A0L8BGY9_ENSAD</name>
<organism evidence="3 4">
    <name type="scientific">Ensifer adhaerens</name>
    <name type="common">Sinorhizobium morelense</name>
    <dbReference type="NCBI Taxonomy" id="106592"/>
    <lineage>
        <taxon>Bacteria</taxon>
        <taxon>Pseudomonadati</taxon>
        <taxon>Pseudomonadota</taxon>
        <taxon>Alphaproteobacteria</taxon>
        <taxon>Hyphomicrobiales</taxon>
        <taxon>Rhizobiaceae</taxon>
        <taxon>Sinorhizobium/Ensifer group</taxon>
        <taxon>Ensifer</taxon>
    </lineage>
</organism>
<keyword evidence="1" id="KW-1133">Transmembrane helix</keyword>
<protein>
    <submittedName>
        <fullName evidence="3">Cyclase</fullName>
    </submittedName>
</protein>
<evidence type="ECO:0000256" key="1">
    <source>
        <dbReference type="SAM" id="Phobius"/>
    </source>
</evidence>
<feature type="domain" description="Guanylate cyclase" evidence="2">
    <location>
        <begin position="450"/>
        <end position="582"/>
    </location>
</feature>
<gene>
    <name evidence="3" type="ORF">AC244_28965</name>
</gene>
<dbReference type="PROSITE" id="PS50125">
    <property type="entry name" value="GUANYLATE_CYCLASE_2"/>
    <property type="match status" value="1"/>
</dbReference>
<keyword evidence="1" id="KW-0812">Transmembrane</keyword>
<dbReference type="PANTHER" id="PTHR43081">
    <property type="entry name" value="ADENYLATE CYCLASE, TERMINAL-DIFFERENTIATION SPECIFIC-RELATED"/>
    <property type="match status" value="1"/>
</dbReference>
<dbReference type="EMBL" id="LGAP01000031">
    <property type="protein sequence ID" value="KOF13937.1"/>
    <property type="molecule type" value="Genomic_DNA"/>
</dbReference>
<dbReference type="GO" id="GO:0035556">
    <property type="term" value="P:intracellular signal transduction"/>
    <property type="evidence" value="ECO:0007669"/>
    <property type="project" value="InterPro"/>
</dbReference>
<dbReference type="CDD" id="cd07302">
    <property type="entry name" value="CHD"/>
    <property type="match status" value="1"/>
</dbReference>
<dbReference type="PANTHER" id="PTHR43081:SF1">
    <property type="entry name" value="ADENYLATE CYCLASE, TERMINAL-DIFFERENTIATION SPECIFIC"/>
    <property type="match status" value="1"/>
</dbReference>
<dbReference type="GO" id="GO:0004016">
    <property type="term" value="F:adenylate cyclase activity"/>
    <property type="evidence" value="ECO:0007669"/>
    <property type="project" value="UniProtKB-ARBA"/>
</dbReference>
<accession>A0A0L8BGY9</accession>
<dbReference type="InterPro" id="IPR029787">
    <property type="entry name" value="Nucleotide_cyclase"/>
</dbReference>
<evidence type="ECO:0000313" key="3">
    <source>
        <dbReference type="EMBL" id="KOF13937.1"/>
    </source>
</evidence>